<dbReference type="Gene3D" id="3.40.33.10">
    <property type="entry name" value="CAP"/>
    <property type="match status" value="1"/>
</dbReference>
<name>A0A0G1DSQ3_9BACT</name>
<dbReference type="InterPro" id="IPR035940">
    <property type="entry name" value="CAP_sf"/>
</dbReference>
<dbReference type="InterPro" id="IPR014044">
    <property type="entry name" value="CAP_dom"/>
</dbReference>
<dbReference type="Pfam" id="PF00188">
    <property type="entry name" value="CAP"/>
    <property type="match status" value="1"/>
</dbReference>
<dbReference type="PANTHER" id="PTHR31157">
    <property type="entry name" value="SCP DOMAIN-CONTAINING PROTEIN"/>
    <property type="match status" value="1"/>
</dbReference>
<organism evidence="4 5">
    <name type="scientific">Candidatus Nomurabacteria bacterium GW2011_GWA2_43_15</name>
    <dbReference type="NCBI Taxonomy" id="1618738"/>
    <lineage>
        <taxon>Bacteria</taxon>
        <taxon>Candidatus Nomuraibacteriota</taxon>
    </lineage>
</organism>
<proteinExistence type="predicted"/>
<accession>A0A0G1DSQ3</accession>
<keyword evidence="2" id="KW-0812">Transmembrane</keyword>
<evidence type="ECO:0000259" key="3">
    <source>
        <dbReference type="Pfam" id="PF00188"/>
    </source>
</evidence>
<evidence type="ECO:0000256" key="2">
    <source>
        <dbReference type="SAM" id="Phobius"/>
    </source>
</evidence>
<dbReference type="Proteomes" id="UP000034646">
    <property type="component" value="Unassembled WGS sequence"/>
</dbReference>
<feature type="domain" description="SCP" evidence="3">
    <location>
        <begin position="67"/>
        <end position="182"/>
    </location>
</feature>
<dbReference type="EMBL" id="LCFS01000008">
    <property type="protein sequence ID" value="KKT00608.1"/>
    <property type="molecule type" value="Genomic_DNA"/>
</dbReference>
<sequence>MKRFLEKIIHTVVPHEKNRNVPHLLRKEFIVLLSIFVIALFYFNQNNFNIIRGLNLTATVYPAVLADLTNQDRILAGVPELSWSGTLEQAARLKAEDMIKNGYFAHTSPAGLTPWYWLTQTNYNFIYAGENLAIDFTESANVESAWLNSPKHKENVLNLRFTEIGIMALDGPYQGRNTTFVVEFFGKPAFSQVAEASTVAEVPETKPKTDTTKPKIAGVSAETTKSEPPVKIIEETEKPAEKFISAQNMDAVEAPAEENSNLSEGKPISAWYMRFIVSPTSTIKIIYSIILGFILVAMALMLSKEYQKHHTKHLIMGSMLVALIGVFMYFINYSVSA</sequence>
<keyword evidence="2" id="KW-1133">Transmembrane helix</keyword>
<feature type="transmembrane region" description="Helical" evidence="2">
    <location>
        <begin position="24"/>
        <end position="43"/>
    </location>
</feature>
<dbReference type="AlphaFoldDB" id="A0A0G1DSQ3"/>
<feature type="compositionally biased region" description="Basic and acidic residues" evidence="1">
    <location>
        <begin position="203"/>
        <end position="213"/>
    </location>
</feature>
<evidence type="ECO:0000313" key="5">
    <source>
        <dbReference type="Proteomes" id="UP000034646"/>
    </source>
</evidence>
<protein>
    <recommendedName>
        <fullName evidence="3">SCP domain-containing protein</fullName>
    </recommendedName>
</protein>
<feature type="transmembrane region" description="Helical" evidence="2">
    <location>
        <begin position="314"/>
        <end position="331"/>
    </location>
</feature>
<feature type="region of interest" description="Disordered" evidence="1">
    <location>
        <begin position="202"/>
        <end position="221"/>
    </location>
</feature>
<dbReference type="CDD" id="cd05379">
    <property type="entry name" value="CAP_bacterial"/>
    <property type="match status" value="1"/>
</dbReference>
<comment type="caution">
    <text evidence="4">The sequence shown here is derived from an EMBL/GenBank/DDBJ whole genome shotgun (WGS) entry which is preliminary data.</text>
</comment>
<keyword evidence="2" id="KW-0472">Membrane</keyword>
<evidence type="ECO:0000313" key="4">
    <source>
        <dbReference type="EMBL" id="KKT00608.1"/>
    </source>
</evidence>
<feature type="transmembrane region" description="Helical" evidence="2">
    <location>
        <begin position="285"/>
        <end position="302"/>
    </location>
</feature>
<evidence type="ECO:0000256" key="1">
    <source>
        <dbReference type="SAM" id="MobiDB-lite"/>
    </source>
</evidence>
<dbReference type="SUPFAM" id="SSF55797">
    <property type="entry name" value="PR-1-like"/>
    <property type="match status" value="1"/>
</dbReference>
<reference evidence="4 5" key="1">
    <citation type="journal article" date="2015" name="Nature">
        <title>rRNA introns, odd ribosomes, and small enigmatic genomes across a large radiation of phyla.</title>
        <authorList>
            <person name="Brown C.T."/>
            <person name="Hug L.A."/>
            <person name="Thomas B.C."/>
            <person name="Sharon I."/>
            <person name="Castelle C.J."/>
            <person name="Singh A."/>
            <person name="Wilkins M.J."/>
            <person name="Williams K.H."/>
            <person name="Banfield J.F."/>
        </authorList>
    </citation>
    <scope>NUCLEOTIDE SEQUENCE [LARGE SCALE GENOMIC DNA]</scope>
</reference>
<gene>
    <name evidence="4" type="ORF">UV76_C0008G0019</name>
</gene>
<dbReference type="PANTHER" id="PTHR31157:SF1">
    <property type="entry name" value="SCP DOMAIN-CONTAINING PROTEIN"/>
    <property type="match status" value="1"/>
</dbReference>
<dbReference type="STRING" id="1618738.UV76_C0008G0019"/>